<reference evidence="1" key="1">
    <citation type="submission" date="2016-04" db="EMBL/GenBank/DDBJ databases">
        <authorList>
            <person name="Evans L.H."/>
            <person name="Alamgir A."/>
            <person name="Owens N."/>
            <person name="Weber N.D."/>
            <person name="Virtaneva K."/>
            <person name="Barbian K."/>
            <person name="Babar A."/>
            <person name="Rosenke K."/>
        </authorList>
    </citation>
    <scope>NUCLEOTIDE SEQUENCE</scope>
    <source>
        <strain evidence="1">86</strain>
    </source>
</reference>
<accession>A0A212J7Y4</accession>
<organism evidence="1">
    <name type="scientific">uncultured delta proteobacterium</name>
    <dbReference type="NCBI Taxonomy" id="34034"/>
    <lineage>
        <taxon>Bacteria</taxon>
        <taxon>Deltaproteobacteria</taxon>
        <taxon>environmental samples</taxon>
    </lineage>
</organism>
<dbReference type="InterPro" id="IPR020049">
    <property type="entry name" value="Major_capsid-like"/>
</dbReference>
<dbReference type="AlphaFoldDB" id="A0A212J7Y4"/>
<protein>
    <submittedName>
        <fullName evidence="1">Uncharacterized protein</fullName>
    </submittedName>
</protein>
<name>A0A212J7Y4_9DELT</name>
<proteinExistence type="predicted"/>
<dbReference type="EMBL" id="FLUQ01000001">
    <property type="protein sequence ID" value="SBV95548.1"/>
    <property type="molecule type" value="Genomic_DNA"/>
</dbReference>
<evidence type="ECO:0000313" key="1">
    <source>
        <dbReference type="EMBL" id="SBV95548.1"/>
    </source>
</evidence>
<dbReference type="Pfam" id="PF09950">
    <property type="entry name" value="Major_capside"/>
    <property type="match status" value="1"/>
</dbReference>
<gene>
    <name evidence="1" type="ORF">KL86DPRO_10887</name>
</gene>
<sequence>MNDLLADTWKRSGYAVVPDQLRLPPKKLARLTRPVTSAGSESLLKYISEKCLTFVETGRALNIKSLKWLNERGVGKKDRTLAYTKDKKYVRYPLVPMQKTPLEHRGIYQLMVYFCKLGHIEFVYPETVGYMDGE</sequence>